<proteinExistence type="inferred from homology"/>
<feature type="chain" id="PRO_5012184996" description="Type II/III secretion system secretin-like domain-containing protein" evidence="2">
    <location>
        <begin position="26"/>
        <end position="203"/>
    </location>
</feature>
<feature type="domain" description="Type II/III secretion system secretin-like" evidence="3">
    <location>
        <begin position="65"/>
        <end position="172"/>
    </location>
</feature>
<accession>A0A1P8JYM9</accession>
<dbReference type="AlphaFoldDB" id="A0A1P8JYM9"/>
<sequence>MACTMRPHFPFRLVALLALTVPAWAQTPAKGSAKALRGDLTVELRQIDEQAGYVVGTRPRTPPLAPQQVQVRNGEKAVLRMGQSLPVKWTQSVSQGGYNEGAGVSYGLVWMEAGQGFTVTPRWPGGKQPVSLQIDVTSASVDASTGAELPNQQRSQFSTTVSAPLGQWVTLASTGGEQAQKGVYSSRAAANVRQLIQVRVSAP</sequence>
<evidence type="ECO:0000256" key="2">
    <source>
        <dbReference type="SAM" id="SignalP"/>
    </source>
</evidence>
<dbReference type="InterPro" id="IPR004846">
    <property type="entry name" value="T2SS/T3SS_dom"/>
</dbReference>
<dbReference type="Pfam" id="PF00263">
    <property type="entry name" value="Secretin"/>
    <property type="match status" value="1"/>
</dbReference>
<dbReference type="KEGG" id="rhy:RD110_17920"/>
<reference evidence="4 5" key="1">
    <citation type="submission" date="2017-01" db="EMBL/GenBank/DDBJ databases">
        <authorList>
            <person name="Mah S.A."/>
            <person name="Swanson W.J."/>
            <person name="Moy G.W."/>
            <person name="Vacquier V.D."/>
        </authorList>
    </citation>
    <scope>NUCLEOTIDE SEQUENCE [LARGE SCALE GENOMIC DNA]</scope>
    <source>
        <strain evidence="4 5">DCY110</strain>
    </source>
</reference>
<evidence type="ECO:0000259" key="3">
    <source>
        <dbReference type="Pfam" id="PF00263"/>
    </source>
</evidence>
<dbReference type="STRING" id="1842727.RD110_17920"/>
<name>A0A1P8JYM9_9BURK</name>
<comment type="similarity">
    <text evidence="1">Belongs to the bacterial secretin family.</text>
</comment>
<keyword evidence="5" id="KW-1185">Reference proteome</keyword>
<dbReference type="Proteomes" id="UP000186609">
    <property type="component" value="Chromosome"/>
</dbReference>
<feature type="signal peptide" evidence="2">
    <location>
        <begin position="1"/>
        <end position="25"/>
    </location>
</feature>
<gene>
    <name evidence="4" type="ORF">RD110_17920</name>
</gene>
<dbReference type="EMBL" id="CP019236">
    <property type="protein sequence ID" value="APW38853.1"/>
    <property type="molecule type" value="Genomic_DNA"/>
</dbReference>
<evidence type="ECO:0000313" key="4">
    <source>
        <dbReference type="EMBL" id="APW38853.1"/>
    </source>
</evidence>
<dbReference type="GO" id="GO:0009306">
    <property type="term" value="P:protein secretion"/>
    <property type="evidence" value="ECO:0007669"/>
    <property type="project" value="InterPro"/>
</dbReference>
<organism evidence="4 5">
    <name type="scientific">Rhodoferax koreensis</name>
    <dbReference type="NCBI Taxonomy" id="1842727"/>
    <lineage>
        <taxon>Bacteria</taxon>
        <taxon>Pseudomonadati</taxon>
        <taxon>Pseudomonadota</taxon>
        <taxon>Betaproteobacteria</taxon>
        <taxon>Burkholderiales</taxon>
        <taxon>Comamonadaceae</taxon>
        <taxon>Rhodoferax</taxon>
    </lineage>
</organism>
<evidence type="ECO:0000256" key="1">
    <source>
        <dbReference type="RuleBase" id="RU004003"/>
    </source>
</evidence>
<protein>
    <recommendedName>
        <fullName evidence="3">Type II/III secretion system secretin-like domain-containing protein</fullName>
    </recommendedName>
</protein>
<keyword evidence="2" id="KW-0732">Signal</keyword>
<evidence type="ECO:0000313" key="5">
    <source>
        <dbReference type="Proteomes" id="UP000186609"/>
    </source>
</evidence>